<feature type="signal peptide" evidence="2">
    <location>
        <begin position="1"/>
        <end position="24"/>
    </location>
</feature>
<dbReference type="OrthoDB" id="6123at2759"/>
<dbReference type="InterPro" id="IPR013830">
    <property type="entry name" value="SGNH_hydro"/>
</dbReference>
<reference evidence="4 5" key="1">
    <citation type="journal article" date="2018" name="PLoS Genet.">
        <title>Repeat elements organise 3D genome structure and mediate transcription in the filamentous fungus Epichloe festucae.</title>
        <authorList>
            <person name="Winter D.J."/>
            <person name="Ganley A.R.D."/>
            <person name="Young C.A."/>
            <person name="Liachko I."/>
            <person name="Schardl C.L."/>
            <person name="Dupont P.Y."/>
            <person name="Berry D."/>
            <person name="Ram A."/>
            <person name="Scott B."/>
            <person name="Cox M.P."/>
        </authorList>
    </citation>
    <scope>NUCLEOTIDE SEQUENCE [LARGE SCALE GENOMIC DNA]</scope>
    <source>
        <strain evidence="4 5">Fl1</strain>
    </source>
</reference>
<evidence type="ECO:0000313" key="4">
    <source>
        <dbReference type="EMBL" id="QPG99528.1"/>
    </source>
</evidence>
<feature type="region of interest" description="Disordered" evidence="1">
    <location>
        <begin position="206"/>
        <end position="227"/>
    </location>
</feature>
<feature type="chain" id="PRO_5034990692" description="SGNH hydrolase-type esterase domain-containing protein" evidence="2">
    <location>
        <begin position="25"/>
        <end position="257"/>
    </location>
</feature>
<dbReference type="Pfam" id="PF13472">
    <property type="entry name" value="Lipase_GDSL_2"/>
    <property type="match status" value="1"/>
</dbReference>
<dbReference type="InterPro" id="IPR036514">
    <property type="entry name" value="SGNH_hydro_sf"/>
</dbReference>
<keyword evidence="5" id="KW-1185">Reference proteome</keyword>
<organism evidence="4 5">
    <name type="scientific">Epichloe festucae (strain Fl1)</name>
    <dbReference type="NCBI Taxonomy" id="877507"/>
    <lineage>
        <taxon>Eukaryota</taxon>
        <taxon>Fungi</taxon>
        <taxon>Dikarya</taxon>
        <taxon>Ascomycota</taxon>
        <taxon>Pezizomycotina</taxon>
        <taxon>Sordariomycetes</taxon>
        <taxon>Hypocreomycetidae</taxon>
        <taxon>Hypocreales</taxon>
        <taxon>Clavicipitaceae</taxon>
        <taxon>Epichloe</taxon>
    </lineage>
</organism>
<dbReference type="InterPro" id="IPR051532">
    <property type="entry name" value="Ester_Hydrolysis_Enzymes"/>
</dbReference>
<dbReference type="Gene3D" id="3.40.50.1110">
    <property type="entry name" value="SGNH hydrolase"/>
    <property type="match status" value="1"/>
</dbReference>
<evidence type="ECO:0000259" key="3">
    <source>
        <dbReference type="Pfam" id="PF13472"/>
    </source>
</evidence>
<dbReference type="PANTHER" id="PTHR30383:SF31">
    <property type="entry name" value="SGNH HYDROLASE-TYPE ESTERASE DOMAIN-CONTAINING PROTEIN-RELATED"/>
    <property type="match status" value="1"/>
</dbReference>
<dbReference type="PANTHER" id="PTHR30383">
    <property type="entry name" value="THIOESTERASE 1/PROTEASE 1/LYSOPHOSPHOLIPASE L1"/>
    <property type="match status" value="1"/>
</dbReference>
<keyword evidence="2" id="KW-0732">Signal</keyword>
<feature type="domain" description="SGNH hydrolase-type esterase" evidence="3">
    <location>
        <begin position="50"/>
        <end position="229"/>
    </location>
</feature>
<dbReference type="AlphaFoldDB" id="A0A7S9KRP5"/>
<proteinExistence type="predicted"/>
<dbReference type="SUPFAM" id="SSF52266">
    <property type="entry name" value="SGNH hydrolase"/>
    <property type="match status" value="1"/>
</dbReference>
<accession>A0A7S9KRP5</accession>
<protein>
    <recommendedName>
        <fullName evidence="3">SGNH hydrolase-type esterase domain-containing protein</fullName>
    </recommendedName>
</protein>
<evidence type="ECO:0000256" key="1">
    <source>
        <dbReference type="SAM" id="MobiDB-lite"/>
    </source>
</evidence>
<dbReference type="GO" id="GO:0004622">
    <property type="term" value="F:phosphatidylcholine lysophospholipase activity"/>
    <property type="evidence" value="ECO:0007669"/>
    <property type="project" value="TreeGrafter"/>
</dbReference>
<gene>
    <name evidence="4" type="ORF">C2857_001991</name>
</gene>
<dbReference type="Proteomes" id="UP000594364">
    <property type="component" value="Chromosome 3"/>
</dbReference>
<sequence>MAPLLRMLSQLAVASLALISTAKSSSTPSQGDVESDVVAAAKVPLRLMPLGASITYGVGSSDGNGYRKDLYDLLTRSGYTVDMVGSRKHGTMRDNENEGWPGLRIEQVQAKAEAAVPSRLPNLFTLNAGTNDCVQNFKISSAGQRMSNLLEYVWKASPGSTVILSTLVMNLNGATEARVKDVNNQIRALVSKEAAAGKRIVLAEMHGSDGPQRGDIGPDGTHPTDAGYDKMAKIWSRSIQTAASKGFLQAPRSVPKI</sequence>
<evidence type="ECO:0000256" key="2">
    <source>
        <dbReference type="SAM" id="SignalP"/>
    </source>
</evidence>
<dbReference type="EMBL" id="CP031387">
    <property type="protein sequence ID" value="QPG99528.1"/>
    <property type="molecule type" value="Genomic_DNA"/>
</dbReference>
<dbReference type="CDD" id="cd01833">
    <property type="entry name" value="XynB_like"/>
    <property type="match status" value="1"/>
</dbReference>
<evidence type="ECO:0000313" key="5">
    <source>
        <dbReference type="Proteomes" id="UP000594364"/>
    </source>
</evidence>
<name>A0A7S9KRP5_EPIFF</name>